<dbReference type="AlphaFoldDB" id="A0A951PF58"/>
<proteinExistence type="predicted"/>
<sequence length="254" mass="29363">MAVELSLLKQVLEEYCRLTIFQNQEFRTFAKLNWNCSFSSIQVKDEIYTSHSDALRAGIGIYFGFGFTLSPWPSKEGYEEIIRNLTPIEREDRYRAKVLIRKVYLERDGCNLKQALLELVNFDATASNDAIRWAFMTSNEQSIYTPLNLLLEEERLPDNFLIAKLNDKKNLNKSHIVQNGVGPGDLLQLFLYSGDLHLDKDKKFLFDVLKEQFGSFVDALLDMYLVILMELSSNLITPLIDGYNRNRLNPLDKS</sequence>
<reference evidence="1" key="1">
    <citation type="submission" date="2021-05" db="EMBL/GenBank/DDBJ databases">
        <authorList>
            <person name="Pietrasiak N."/>
            <person name="Ward R."/>
            <person name="Stajich J.E."/>
            <person name="Kurbessoian T."/>
        </authorList>
    </citation>
    <scope>NUCLEOTIDE SEQUENCE</scope>
    <source>
        <strain evidence="1">GSE-TBD4-15B</strain>
    </source>
</reference>
<dbReference type="Proteomes" id="UP000707356">
    <property type="component" value="Unassembled WGS sequence"/>
</dbReference>
<accession>A0A951PF58</accession>
<dbReference type="EMBL" id="JAHHHV010000090">
    <property type="protein sequence ID" value="MBW4468517.1"/>
    <property type="molecule type" value="Genomic_DNA"/>
</dbReference>
<evidence type="ECO:0000313" key="2">
    <source>
        <dbReference type="Proteomes" id="UP000707356"/>
    </source>
</evidence>
<organism evidence="1 2">
    <name type="scientific">Pegethrix bostrychoides GSE-TBD4-15B</name>
    <dbReference type="NCBI Taxonomy" id="2839662"/>
    <lineage>
        <taxon>Bacteria</taxon>
        <taxon>Bacillati</taxon>
        <taxon>Cyanobacteriota</taxon>
        <taxon>Cyanophyceae</taxon>
        <taxon>Oculatellales</taxon>
        <taxon>Oculatellaceae</taxon>
        <taxon>Pegethrix</taxon>
    </lineage>
</organism>
<gene>
    <name evidence="1" type="ORF">KME07_24080</name>
</gene>
<reference evidence="1" key="2">
    <citation type="journal article" date="2022" name="Microbiol. Resour. Announc.">
        <title>Metagenome Sequencing to Explore Phylogenomics of Terrestrial Cyanobacteria.</title>
        <authorList>
            <person name="Ward R.D."/>
            <person name="Stajich J.E."/>
            <person name="Johansen J.R."/>
            <person name="Huntemann M."/>
            <person name="Clum A."/>
            <person name="Foster B."/>
            <person name="Foster B."/>
            <person name="Roux S."/>
            <person name="Palaniappan K."/>
            <person name="Varghese N."/>
            <person name="Mukherjee S."/>
            <person name="Reddy T.B.K."/>
            <person name="Daum C."/>
            <person name="Copeland A."/>
            <person name="Chen I.A."/>
            <person name="Ivanova N.N."/>
            <person name="Kyrpides N.C."/>
            <person name="Shapiro N."/>
            <person name="Eloe-Fadrosh E.A."/>
            <person name="Pietrasiak N."/>
        </authorList>
    </citation>
    <scope>NUCLEOTIDE SEQUENCE</scope>
    <source>
        <strain evidence="1">GSE-TBD4-15B</strain>
    </source>
</reference>
<protein>
    <submittedName>
        <fullName evidence="1">Uncharacterized protein</fullName>
    </submittedName>
</protein>
<evidence type="ECO:0000313" key="1">
    <source>
        <dbReference type="EMBL" id="MBW4468517.1"/>
    </source>
</evidence>
<comment type="caution">
    <text evidence="1">The sequence shown here is derived from an EMBL/GenBank/DDBJ whole genome shotgun (WGS) entry which is preliminary data.</text>
</comment>
<name>A0A951PF58_9CYAN</name>